<keyword evidence="3" id="KW-1185">Reference proteome</keyword>
<reference evidence="2 3" key="1">
    <citation type="submission" date="2018-03" db="EMBL/GenBank/DDBJ databases">
        <title>Genomic Encyclopedia of Type Strains, Phase III (KMG-III): the genomes of soil and plant-associated and newly described type strains.</title>
        <authorList>
            <person name="Whitman W."/>
        </authorList>
    </citation>
    <scope>NUCLEOTIDE SEQUENCE [LARGE SCALE GENOMIC DNA]</scope>
    <source>
        <strain evidence="2 3">CGMCC 1.12700</strain>
    </source>
</reference>
<feature type="chain" id="PRO_5015180260" evidence="1">
    <location>
        <begin position="20"/>
        <end position="659"/>
    </location>
</feature>
<organism evidence="2 3">
    <name type="scientific">Taibaiella chishuiensis</name>
    <dbReference type="NCBI Taxonomy" id="1434707"/>
    <lineage>
        <taxon>Bacteria</taxon>
        <taxon>Pseudomonadati</taxon>
        <taxon>Bacteroidota</taxon>
        <taxon>Chitinophagia</taxon>
        <taxon>Chitinophagales</taxon>
        <taxon>Chitinophagaceae</taxon>
        <taxon>Taibaiella</taxon>
    </lineage>
</organism>
<sequence>MKFRFLLLFLSLCSLFSEAQQLIINEFSQGANGAQEYIELVVVGQRNCSGDSCADLRGWIIDDNNGWYGAAGGQGIAPGHIRFSNSPNWSCVPYGSIILLYNLGDKNPVITMPDDPTDANNDHVYVLPSVSPFIEGTVATPLSPSSTGYVYPAGTAYTASPAWNAIGLANTGDAVIVVDPTAPGTAHHSIAYGNLLNASAAVISKTVAGGARNYYLTNNQYTLSAAYNVGNAPADETPGAPNSAANATWINGMLTNVSGVDNHIYTCIEQGDKYFFNGDSLTVGGVYLDTFSTSAGCDSIIHLHLSVFTPVVVSGMISSCQPVTFNGVTYTTSTVVQDTLHAALGCDSAYIYMQIKIETVVTSVTRDTLHGCQNIVFKGVPYTTSQVVTDTIKTPGGCDSIYRRVYLHILPTPQITVPPELTICRGETTTLTATAALPVSWDGFPPGQQTITVSPAQTTVYVARAANELNCEGIATVRVNVEHFVLSLQASTLEAEIGVPVTLTTSAAQAFTVTSWEPGALFPNQHATGQKVTYLKKGRSRIIVTAVSENNCKDTAELDIIILPSSEIFVPTAFSPNGDGMNDYFVPRFIRDHKIVDFSIFNRWGQRIYNRAYMQQLGDGWDGSYNGVKCDLGTYYYTLTVENLQGEQQTLKGDFALVR</sequence>
<gene>
    <name evidence="2" type="ORF">B0I18_1011311</name>
</gene>
<dbReference type="Proteomes" id="UP000240572">
    <property type="component" value="Unassembled WGS sequence"/>
</dbReference>
<dbReference type="RefSeq" id="WP_106521817.1">
    <property type="nucleotide sequence ID" value="NZ_PYGD01000001.1"/>
</dbReference>
<dbReference type="InterPro" id="IPR026341">
    <property type="entry name" value="T9SS_type_B"/>
</dbReference>
<proteinExistence type="predicted"/>
<name>A0A2P8DD51_9BACT</name>
<evidence type="ECO:0000313" key="2">
    <source>
        <dbReference type="EMBL" id="PSK95146.1"/>
    </source>
</evidence>
<dbReference type="NCBIfam" id="TIGR04131">
    <property type="entry name" value="Bac_Flav_CTERM"/>
    <property type="match status" value="1"/>
</dbReference>
<feature type="signal peptide" evidence="1">
    <location>
        <begin position="1"/>
        <end position="19"/>
    </location>
</feature>
<keyword evidence="1" id="KW-0732">Signal</keyword>
<evidence type="ECO:0000313" key="3">
    <source>
        <dbReference type="Proteomes" id="UP000240572"/>
    </source>
</evidence>
<protein>
    <submittedName>
        <fullName evidence="2">Gliding motility-associated-like protein</fullName>
    </submittedName>
</protein>
<dbReference type="OrthoDB" id="1652165at2"/>
<evidence type="ECO:0000256" key="1">
    <source>
        <dbReference type="SAM" id="SignalP"/>
    </source>
</evidence>
<dbReference type="Pfam" id="PF13585">
    <property type="entry name" value="CHU_C"/>
    <property type="match status" value="1"/>
</dbReference>
<accession>A0A2P8DD51</accession>
<dbReference type="AlphaFoldDB" id="A0A2P8DD51"/>
<dbReference type="EMBL" id="PYGD01000001">
    <property type="protein sequence ID" value="PSK95146.1"/>
    <property type="molecule type" value="Genomic_DNA"/>
</dbReference>
<comment type="caution">
    <text evidence="2">The sequence shown here is derived from an EMBL/GenBank/DDBJ whole genome shotgun (WGS) entry which is preliminary data.</text>
</comment>